<dbReference type="Proteomes" id="UP001168620">
    <property type="component" value="Unassembled WGS sequence"/>
</dbReference>
<evidence type="ECO:0000256" key="2">
    <source>
        <dbReference type="ARBA" id="ARBA00022840"/>
    </source>
</evidence>
<comment type="similarity">
    <text evidence="6">Belongs to the NnrD/CARKD family.</text>
</comment>
<keyword evidence="4 6" id="KW-0520">NAD</keyword>
<feature type="binding site" evidence="6">
    <location>
        <position position="116"/>
    </location>
    <ligand>
        <name>(6S)-NADPHX</name>
        <dbReference type="ChEBI" id="CHEBI:64076"/>
    </ligand>
</feature>
<comment type="catalytic activity">
    <reaction evidence="6">
        <text>(6S)-NADHX + ADP = AMP + phosphate + NADH + H(+)</text>
        <dbReference type="Rhea" id="RHEA:32223"/>
        <dbReference type="ChEBI" id="CHEBI:15378"/>
        <dbReference type="ChEBI" id="CHEBI:43474"/>
        <dbReference type="ChEBI" id="CHEBI:57945"/>
        <dbReference type="ChEBI" id="CHEBI:64074"/>
        <dbReference type="ChEBI" id="CHEBI:456215"/>
        <dbReference type="ChEBI" id="CHEBI:456216"/>
        <dbReference type="EC" id="4.2.1.136"/>
    </reaction>
</comment>
<dbReference type="InterPro" id="IPR000631">
    <property type="entry name" value="CARKD"/>
</dbReference>
<dbReference type="EC" id="4.2.1.136" evidence="6"/>
<keyword evidence="3 6" id="KW-0521">NADP</keyword>
<comment type="caution">
    <text evidence="6">Lacks conserved residue(s) required for the propagation of feature annotation.</text>
</comment>
<dbReference type="Gene3D" id="3.40.1190.20">
    <property type="match status" value="1"/>
</dbReference>
<keyword evidence="9" id="KW-1185">Reference proteome</keyword>
<name>A0ABT8FLY1_9ACTN</name>
<dbReference type="PANTHER" id="PTHR12592">
    <property type="entry name" value="ATP-DEPENDENT (S)-NAD(P)H-HYDRATE DEHYDRATASE FAMILY MEMBER"/>
    <property type="match status" value="1"/>
</dbReference>
<accession>A0ABT8FLY1</accession>
<organism evidence="8 9">
    <name type="scientific">Nocardioides oceani</name>
    <dbReference type="NCBI Taxonomy" id="3058369"/>
    <lineage>
        <taxon>Bacteria</taxon>
        <taxon>Bacillati</taxon>
        <taxon>Actinomycetota</taxon>
        <taxon>Actinomycetes</taxon>
        <taxon>Propionibacteriales</taxon>
        <taxon>Nocardioidaceae</taxon>
        <taxon>Nocardioides</taxon>
    </lineage>
</organism>
<keyword evidence="5 6" id="KW-0456">Lyase</keyword>
<feature type="domain" description="YjeF C-terminal" evidence="7">
    <location>
        <begin position="10"/>
        <end position="293"/>
    </location>
</feature>
<evidence type="ECO:0000259" key="7">
    <source>
        <dbReference type="PROSITE" id="PS51383"/>
    </source>
</evidence>
<dbReference type="SUPFAM" id="SSF53613">
    <property type="entry name" value="Ribokinase-like"/>
    <property type="match status" value="1"/>
</dbReference>
<evidence type="ECO:0000313" key="9">
    <source>
        <dbReference type="Proteomes" id="UP001168620"/>
    </source>
</evidence>
<evidence type="ECO:0000256" key="4">
    <source>
        <dbReference type="ARBA" id="ARBA00023027"/>
    </source>
</evidence>
<comment type="subunit">
    <text evidence="6">Homotetramer.</text>
</comment>
<protein>
    <recommendedName>
        <fullName evidence="6">ADP-dependent (S)-NAD(P)H-hydrate dehydratase</fullName>
        <ecNumber evidence="6">4.2.1.136</ecNumber>
    </recommendedName>
    <alternativeName>
        <fullName evidence="6">ADP-dependent NAD(P)HX dehydratase</fullName>
    </alternativeName>
</protein>
<keyword evidence="2 6" id="KW-0067">ATP-binding</keyword>
<feature type="binding site" evidence="6">
    <location>
        <position position="45"/>
    </location>
    <ligand>
        <name>(6S)-NADPHX</name>
        <dbReference type="ChEBI" id="CHEBI:64076"/>
    </ligand>
</feature>
<sequence>MTSPEAPRVVTPALLRGWPLPDPGEDKNARGSVLLLGGSRRSPGAVLLAAEAALRAGAGKVTAATLDEFAAALAVAAPEVGMLPLLANAAGRIDPVAADAVVEDAGSADVLLAGPGFVDPDDAVALLGEVLPRVDVTVALDGLASAYLTAHPDGLHHLEGRAVLTVNPDELARTAGVEDDDVAADPLGVAGRVAARSRVVVVCGSTEKHVVTPDGDAWTVEGGGPGLGASGSGDVQAGLVAGLLGRGAEPAQAAVWGGYVHARCGERLAAAVGPLGYLARELPGQVPAIMSELA</sequence>
<feature type="binding site" evidence="6">
    <location>
        <position position="233"/>
    </location>
    <ligand>
        <name>AMP</name>
        <dbReference type="ChEBI" id="CHEBI:456215"/>
    </ligand>
</feature>
<dbReference type="PROSITE" id="PS51383">
    <property type="entry name" value="YJEF_C_3"/>
    <property type="match status" value="1"/>
</dbReference>
<feature type="binding site" evidence="6">
    <location>
        <position position="234"/>
    </location>
    <ligand>
        <name>(6S)-NADPHX</name>
        <dbReference type="ChEBI" id="CHEBI:64076"/>
    </ligand>
</feature>
<reference evidence="8" key="1">
    <citation type="submission" date="2023-06" db="EMBL/GenBank/DDBJ databases">
        <title>Draft genome sequence of Nocardioides sp. SOB77.</title>
        <authorList>
            <person name="Zhang G."/>
        </authorList>
    </citation>
    <scope>NUCLEOTIDE SEQUENCE</scope>
    <source>
        <strain evidence="8">SOB77</strain>
    </source>
</reference>
<gene>
    <name evidence="6" type="primary">nnrD</name>
    <name evidence="8" type="ORF">QWY28_22160</name>
</gene>
<evidence type="ECO:0000313" key="8">
    <source>
        <dbReference type="EMBL" id="MDN4175683.1"/>
    </source>
</evidence>
<dbReference type="EMBL" id="JAUHJQ010000019">
    <property type="protein sequence ID" value="MDN4175683.1"/>
    <property type="molecule type" value="Genomic_DNA"/>
</dbReference>
<keyword evidence="1 6" id="KW-0547">Nucleotide-binding</keyword>
<comment type="catalytic activity">
    <reaction evidence="6">
        <text>(6S)-NADPHX + ADP = AMP + phosphate + NADPH + H(+)</text>
        <dbReference type="Rhea" id="RHEA:32235"/>
        <dbReference type="ChEBI" id="CHEBI:15378"/>
        <dbReference type="ChEBI" id="CHEBI:43474"/>
        <dbReference type="ChEBI" id="CHEBI:57783"/>
        <dbReference type="ChEBI" id="CHEBI:64076"/>
        <dbReference type="ChEBI" id="CHEBI:456215"/>
        <dbReference type="ChEBI" id="CHEBI:456216"/>
        <dbReference type="EC" id="4.2.1.136"/>
    </reaction>
</comment>
<dbReference type="Pfam" id="PF01256">
    <property type="entry name" value="Carb_kinase"/>
    <property type="match status" value="1"/>
</dbReference>
<proteinExistence type="inferred from homology"/>
<evidence type="ECO:0000256" key="3">
    <source>
        <dbReference type="ARBA" id="ARBA00022857"/>
    </source>
</evidence>
<dbReference type="InterPro" id="IPR029056">
    <property type="entry name" value="Ribokinase-like"/>
</dbReference>
<dbReference type="HAMAP" id="MF_01965">
    <property type="entry name" value="NADHX_dehydratase"/>
    <property type="match status" value="1"/>
</dbReference>
<dbReference type="PANTHER" id="PTHR12592:SF0">
    <property type="entry name" value="ATP-DEPENDENT (S)-NAD(P)H-HYDRATE DEHYDRATASE"/>
    <property type="match status" value="1"/>
</dbReference>
<comment type="caution">
    <text evidence="8">The sequence shown here is derived from an EMBL/GenBank/DDBJ whole genome shotgun (WGS) entry which is preliminary data.</text>
</comment>
<dbReference type="RefSeq" id="WP_300955098.1">
    <property type="nucleotide sequence ID" value="NZ_JAUHJQ010000019.1"/>
</dbReference>
<comment type="cofactor">
    <cofactor evidence="6">
        <name>Mg(2+)</name>
        <dbReference type="ChEBI" id="CHEBI:18420"/>
    </cofactor>
</comment>
<evidence type="ECO:0000256" key="5">
    <source>
        <dbReference type="ARBA" id="ARBA00023239"/>
    </source>
</evidence>
<comment type="function">
    <text evidence="6">Catalyzes the dehydration of the S-form of NAD(P)HX at the expense of ADP, which is converted to AMP. Together with NAD(P)HX epimerase, which catalyzes the epimerization of the S- and R-forms, the enzyme allows the repair of both epimers of NAD(P)HX, a damaged form of NAD(P)H that is a result of enzymatic or heat-dependent hydration.</text>
</comment>
<evidence type="ECO:0000256" key="6">
    <source>
        <dbReference type="HAMAP-Rule" id="MF_01965"/>
    </source>
</evidence>
<evidence type="ECO:0000256" key="1">
    <source>
        <dbReference type="ARBA" id="ARBA00022741"/>
    </source>
</evidence>